<feature type="transmembrane region" description="Helical" evidence="2">
    <location>
        <begin position="640"/>
        <end position="657"/>
    </location>
</feature>
<dbReference type="InterPro" id="IPR010656">
    <property type="entry name" value="DctM"/>
</dbReference>
<accession>A0A154WFK2</accession>
<sequence length="664" mass="70803">MVTPDQTAPQAQKAAFEMPEELRHRELGRLGRAVLAVIVTVTAILVLNQRLNLQFFANIVILENLYLYLLAMLLLPIVFLVYPATPKQIDGRPRWYDLLLSAIAFGCGAWFASTAEINLNEGWEYAAPPLAQALGFLYWAVILEALRRAGGLIITVIVFVVSLFPSYADMVPGPISGMPQLLVDTFAYHILSQEGAFGIPMMAFGNIVVGFIIFGVALNYTGGAKFFNDIAFAMVGRWRGGAAQVGVVSSMLQGSISGSVISNVISSGVVTIPAMKRLGYPPSFAAAVEAVASTGAVLMPPVMGSTAFLMASFLGVPYAEIAIAAAGPGLLFYISLVMQIDAYSARRGLKGMPAHELPRARDAMKSGWLYILVFAVLVYFLLNEQQEALAPFYATGVLLVINQILPGNRMSWSRWIDFLVACARALAELVALLLGVGFIIGALMVTGLAGTLANDLVFMAGKSILLLLLMGAITSFIFGMGMTVTACYIFLAVILAPPLIQAGMDPLAVHLFIMYWGMVSFITPPVALAAFTASSIARAHPFAVGFAAMKLGSVIYFVPFFFVLNPALILHGTASEIAIVIATAVPGIFLIAAAMQGYLRGLGVLGNDPMGLLSRACIFIAGLALAFPGSEELNLSQIELLGISAVGLVLGVGLELMRRRVRLA</sequence>
<dbReference type="PANTHER" id="PTHR43849:SF2">
    <property type="entry name" value="BLL3936 PROTEIN"/>
    <property type="match status" value="1"/>
</dbReference>
<feature type="transmembrane region" description="Helical" evidence="2">
    <location>
        <begin position="363"/>
        <end position="382"/>
    </location>
</feature>
<comment type="subcellular location">
    <subcellularLocation>
        <location evidence="1">Cell inner membrane</location>
        <topology evidence="1">Multi-pass membrane protein</topology>
    </subcellularLocation>
</comment>
<dbReference type="PANTHER" id="PTHR43849">
    <property type="entry name" value="BLL3936 PROTEIN"/>
    <property type="match status" value="1"/>
</dbReference>
<feature type="transmembrane region" description="Helical" evidence="2">
    <location>
        <begin position="125"/>
        <end position="142"/>
    </location>
</feature>
<comment type="function">
    <text evidence="1">Part of the tripartite ATP-independent periplasmic (TRAP) transport system.</text>
</comment>
<comment type="caution">
    <text evidence="4">The sequence shown here is derived from an EMBL/GenBank/DDBJ whole genome shotgun (WGS) entry which is preliminary data.</text>
</comment>
<feature type="transmembrane region" description="Helical" evidence="2">
    <location>
        <begin position="611"/>
        <end position="628"/>
    </location>
</feature>
<keyword evidence="1" id="KW-0997">Cell inner membrane</keyword>
<keyword evidence="2" id="KW-0812">Transmembrane</keyword>
<dbReference type="GO" id="GO:0022857">
    <property type="term" value="F:transmembrane transporter activity"/>
    <property type="evidence" value="ECO:0007669"/>
    <property type="project" value="UniProtKB-UniRule"/>
</dbReference>
<proteinExistence type="predicted"/>
<dbReference type="NCBIfam" id="TIGR02123">
    <property type="entry name" value="TRAP_fused"/>
    <property type="match status" value="1"/>
</dbReference>
<evidence type="ECO:0000313" key="5">
    <source>
        <dbReference type="Proteomes" id="UP000076400"/>
    </source>
</evidence>
<keyword evidence="1" id="KW-1003">Cell membrane</keyword>
<feature type="transmembrane region" description="Helical" evidence="2">
    <location>
        <begin position="543"/>
        <end position="565"/>
    </location>
</feature>
<feature type="transmembrane region" description="Helical" evidence="2">
    <location>
        <begin position="510"/>
        <end position="531"/>
    </location>
</feature>
<evidence type="ECO:0000259" key="3">
    <source>
        <dbReference type="Pfam" id="PF06808"/>
    </source>
</evidence>
<dbReference type="Proteomes" id="UP000076400">
    <property type="component" value="Unassembled WGS sequence"/>
</dbReference>
<feature type="transmembrane region" description="Helical" evidence="2">
    <location>
        <begin position="485"/>
        <end position="504"/>
    </location>
</feature>
<feature type="transmembrane region" description="Helical" evidence="2">
    <location>
        <begin position="95"/>
        <end position="113"/>
    </location>
</feature>
<reference evidence="4 5" key="1">
    <citation type="submission" date="2015-12" db="EMBL/GenBank/DDBJ databases">
        <title>Genome sequence of Oceanibaculum pacificum MCCC 1A02656.</title>
        <authorList>
            <person name="Lu L."/>
            <person name="Lai Q."/>
            <person name="Shao Z."/>
            <person name="Qian P."/>
        </authorList>
    </citation>
    <scope>NUCLEOTIDE SEQUENCE [LARGE SCALE GENOMIC DNA]</scope>
    <source>
        <strain evidence="4 5">MCCC 1A02656</strain>
    </source>
</reference>
<feature type="transmembrane region" description="Helical" evidence="2">
    <location>
        <begin position="33"/>
        <end position="53"/>
    </location>
</feature>
<dbReference type="GO" id="GO:0005886">
    <property type="term" value="C:plasma membrane"/>
    <property type="evidence" value="ECO:0007669"/>
    <property type="project" value="UniProtKB-SubCell"/>
</dbReference>
<evidence type="ECO:0000313" key="4">
    <source>
        <dbReference type="EMBL" id="KZD12266.1"/>
    </source>
</evidence>
<name>A0A154WFK2_9PROT</name>
<feature type="transmembrane region" description="Helical" evidence="2">
    <location>
        <begin position="577"/>
        <end position="599"/>
    </location>
</feature>
<keyword evidence="2" id="KW-0472">Membrane</keyword>
<feature type="domain" description="TRAP C4-dicarboxylate transport system permease DctM subunit" evidence="3">
    <location>
        <begin position="137"/>
        <end position="573"/>
    </location>
</feature>
<feature type="transmembrane region" description="Helical" evidence="2">
    <location>
        <begin position="65"/>
        <end position="83"/>
    </location>
</feature>
<keyword evidence="1" id="KW-0813">Transport</keyword>
<feature type="transmembrane region" description="Helical" evidence="2">
    <location>
        <begin position="197"/>
        <end position="218"/>
    </location>
</feature>
<dbReference type="EMBL" id="LPXN01000039">
    <property type="protein sequence ID" value="KZD12266.1"/>
    <property type="molecule type" value="Genomic_DNA"/>
</dbReference>
<protein>
    <submittedName>
        <fullName evidence="4">C4-dicarboxylate ABC transporter</fullName>
    </submittedName>
</protein>
<dbReference type="AlphaFoldDB" id="A0A154WFK2"/>
<evidence type="ECO:0000256" key="1">
    <source>
        <dbReference type="RuleBase" id="RU369079"/>
    </source>
</evidence>
<feature type="transmembrane region" description="Helical" evidence="2">
    <location>
        <begin position="284"/>
        <end position="309"/>
    </location>
</feature>
<gene>
    <name evidence="4" type="ORF">AUP43_16910</name>
</gene>
<keyword evidence="2" id="KW-1133">Transmembrane helix</keyword>
<feature type="transmembrane region" description="Helical" evidence="2">
    <location>
        <begin position="456"/>
        <end position="478"/>
    </location>
</feature>
<dbReference type="RefSeq" id="WP_067552806.1">
    <property type="nucleotide sequence ID" value="NZ_LPXN01000039.1"/>
</dbReference>
<dbReference type="STRING" id="580166.AUP43_16910"/>
<organism evidence="4 5">
    <name type="scientific">Oceanibaculum pacificum</name>
    <dbReference type="NCBI Taxonomy" id="580166"/>
    <lineage>
        <taxon>Bacteria</taxon>
        <taxon>Pseudomonadati</taxon>
        <taxon>Pseudomonadota</taxon>
        <taxon>Alphaproteobacteria</taxon>
        <taxon>Rhodospirillales</taxon>
        <taxon>Oceanibaculaceae</taxon>
        <taxon>Oceanibaculum</taxon>
    </lineage>
</organism>
<dbReference type="OrthoDB" id="9759894at2"/>
<evidence type="ECO:0000256" key="2">
    <source>
        <dbReference type="SAM" id="Phobius"/>
    </source>
</evidence>
<keyword evidence="5" id="KW-1185">Reference proteome</keyword>
<feature type="transmembrane region" description="Helical" evidence="2">
    <location>
        <begin position="149"/>
        <end position="168"/>
    </location>
</feature>
<feature type="transmembrane region" description="Helical" evidence="2">
    <location>
        <begin position="426"/>
        <end position="450"/>
    </location>
</feature>
<dbReference type="Pfam" id="PF06808">
    <property type="entry name" value="DctM"/>
    <property type="match status" value="1"/>
</dbReference>
<feature type="transmembrane region" description="Helical" evidence="2">
    <location>
        <begin position="321"/>
        <end position="342"/>
    </location>
</feature>
<feature type="transmembrane region" description="Helical" evidence="2">
    <location>
        <begin position="388"/>
        <end position="405"/>
    </location>
</feature>
<dbReference type="InterPro" id="IPR011853">
    <property type="entry name" value="TRAP_DctM-Dct_fused"/>
</dbReference>